<name>A0A438HN17_VITVI</name>
<feature type="domain" description="Tf2-1-like SH3-like" evidence="1">
    <location>
        <begin position="31"/>
        <end position="91"/>
    </location>
</feature>
<dbReference type="PANTHER" id="PTHR46148:SF57">
    <property type="entry name" value="OS12G0499874 PROTEIN"/>
    <property type="match status" value="1"/>
</dbReference>
<organism evidence="2 3">
    <name type="scientific">Vitis vinifera</name>
    <name type="common">Grape</name>
    <dbReference type="NCBI Taxonomy" id="29760"/>
    <lineage>
        <taxon>Eukaryota</taxon>
        <taxon>Viridiplantae</taxon>
        <taxon>Streptophyta</taxon>
        <taxon>Embryophyta</taxon>
        <taxon>Tracheophyta</taxon>
        <taxon>Spermatophyta</taxon>
        <taxon>Magnoliopsida</taxon>
        <taxon>eudicotyledons</taxon>
        <taxon>Gunneridae</taxon>
        <taxon>Pentapetalae</taxon>
        <taxon>rosids</taxon>
        <taxon>Vitales</taxon>
        <taxon>Vitaceae</taxon>
        <taxon>Viteae</taxon>
        <taxon>Vitis</taxon>
    </lineage>
</organism>
<evidence type="ECO:0000313" key="3">
    <source>
        <dbReference type="Proteomes" id="UP000288805"/>
    </source>
</evidence>
<dbReference type="InterPro" id="IPR056924">
    <property type="entry name" value="SH3_Tf2-1"/>
</dbReference>
<gene>
    <name evidence="2" type="ORF">CK203_035296</name>
</gene>
<accession>A0A438HN17</accession>
<dbReference type="Pfam" id="PF24626">
    <property type="entry name" value="SH3_Tf2-1"/>
    <property type="match status" value="1"/>
</dbReference>
<evidence type="ECO:0000259" key="1">
    <source>
        <dbReference type="Pfam" id="PF24626"/>
    </source>
</evidence>
<proteinExistence type="predicted"/>
<reference evidence="2 3" key="1">
    <citation type="journal article" date="2018" name="PLoS Genet.">
        <title>Population sequencing reveals clonal diversity and ancestral inbreeding in the grapevine cultivar Chardonnay.</title>
        <authorList>
            <person name="Roach M.J."/>
            <person name="Johnson D.L."/>
            <person name="Bohlmann J."/>
            <person name="van Vuuren H.J."/>
            <person name="Jones S.J."/>
            <person name="Pretorius I.S."/>
            <person name="Schmidt S.A."/>
            <person name="Borneman A.R."/>
        </authorList>
    </citation>
    <scope>NUCLEOTIDE SEQUENCE [LARGE SCALE GENOMIC DNA]</scope>
    <source>
        <strain evidence="3">cv. Chardonnay</strain>
        <tissue evidence="2">Leaf</tissue>
    </source>
</reference>
<evidence type="ECO:0000313" key="2">
    <source>
        <dbReference type="EMBL" id="RVW85843.1"/>
    </source>
</evidence>
<dbReference type="EMBL" id="QGNW01000199">
    <property type="protein sequence ID" value="RVW85843.1"/>
    <property type="molecule type" value="Genomic_DNA"/>
</dbReference>
<comment type="caution">
    <text evidence="2">The sequence shown here is derived from an EMBL/GenBank/DDBJ whole genome shotgun (WGS) entry which is preliminary data.</text>
</comment>
<dbReference type="AlphaFoldDB" id="A0A438HN17"/>
<dbReference type="Proteomes" id="UP000288805">
    <property type="component" value="Unassembled WGS sequence"/>
</dbReference>
<sequence>MAPFEALYGRRYQSPVCWDDIGKKKLLGPELVQLTVEKSIMRFGRKGKLNPRFVGPFEVLERVGTLAYKVALPPSLFKIHNVFHVLTLRKYIYDPSHVVELEPIQISEDLTYEEVLVQIVDVMDKRILENVRLKSDFKV</sequence>
<protein>
    <recommendedName>
        <fullName evidence="1">Tf2-1-like SH3-like domain-containing protein</fullName>
    </recommendedName>
</protein>
<dbReference type="PANTHER" id="PTHR46148">
    <property type="entry name" value="CHROMO DOMAIN-CONTAINING PROTEIN"/>
    <property type="match status" value="1"/>
</dbReference>